<dbReference type="Gene3D" id="3.40.1260.10">
    <property type="entry name" value="DsrEFH-like"/>
    <property type="match status" value="1"/>
</dbReference>
<gene>
    <name evidence="2" type="ORF">E7Z59_09955</name>
</gene>
<comment type="caution">
    <text evidence="2">The sequence shown here is derived from an EMBL/GenBank/DDBJ whole genome shotgun (WGS) entry which is preliminary data.</text>
</comment>
<sequence>MNKNLLLFSFLFTCFITHSFAQLQTSKGPLFKDYGPVYPVPDASFRMDKATDMKAVFDVSRKLKDSSRVNPSIETAARYMNLHLQNEYKKEHLKVAMVIHGSAVKDMLSSEFYNKEFGVDNPNTELIQALLDEGVELVLCGQSSAYHGVNLEKSIPGVQMALSAMTALVHLQNEGYRLIHFK</sequence>
<evidence type="ECO:0000313" key="2">
    <source>
        <dbReference type="EMBL" id="THD67962.1"/>
    </source>
</evidence>
<dbReference type="RefSeq" id="WP_136336167.1">
    <property type="nucleotide sequence ID" value="NZ_QXMP01000015.1"/>
</dbReference>
<dbReference type="OrthoDB" id="7206705at2"/>
<keyword evidence="3" id="KW-1185">Reference proteome</keyword>
<accession>A0A4S3M0K9</accession>
<evidence type="ECO:0000313" key="3">
    <source>
        <dbReference type="Proteomes" id="UP000305939"/>
    </source>
</evidence>
<reference evidence="2 3" key="1">
    <citation type="submission" date="2019-04" db="EMBL/GenBank/DDBJ databases">
        <title>Draft genome sequence of Robertkochia marina CC-AMO-30D.</title>
        <authorList>
            <person name="Hameed A."/>
            <person name="Lin S.-Y."/>
            <person name="Shahina M."/>
            <person name="Lai W.-A."/>
            <person name="Young C.-C."/>
        </authorList>
    </citation>
    <scope>NUCLEOTIDE SEQUENCE [LARGE SCALE GENOMIC DNA]</scope>
    <source>
        <strain evidence="2 3">CC-AMO-30D</strain>
    </source>
</reference>
<protein>
    <submittedName>
        <fullName evidence="2">Uncharacterized protein</fullName>
    </submittedName>
</protein>
<dbReference type="AlphaFoldDB" id="A0A4S3M0K9"/>
<dbReference type="InterPro" id="IPR027396">
    <property type="entry name" value="DsrEFH-like"/>
</dbReference>
<dbReference type="PANTHER" id="PTHR37691:SF1">
    <property type="entry name" value="BLR3518 PROTEIN"/>
    <property type="match status" value="1"/>
</dbReference>
<dbReference type="PANTHER" id="PTHR37691">
    <property type="entry name" value="BLR3518 PROTEIN"/>
    <property type="match status" value="1"/>
</dbReference>
<proteinExistence type="predicted"/>
<organism evidence="2 3">
    <name type="scientific">Robertkochia marina</name>
    <dbReference type="NCBI Taxonomy" id="1227945"/>
    <lineage>
        <taxon>Bacteria</taxon>
        <taxon>Pseudomonadati</taxon>
        <taxon>Bacteroidota</taxon>
        <taxon>Flavobacteriia</taxon>
        <taxon>Flavobacteriales</taxon>
        <taxon>Flavobacteriaceae</taxon>
        <taxon>Robertkochia</taxon>
    </lineage>
</organism>
<evidence type="ECO:0000256" key="1">
    <source>
        <dbReference type="SAM" id="SignalP"/>
    </source>
</evidence>
<dbReference type="EMBL" id="SSMC01000002">
    <property type="protein sequence ID" value="THD67962.1"/>
    <property type="molecule type" value="Genomic_DNA"/>
</dbReference>
<dbReference type="Pfam" id="PF02635">
    <property type="entry name" value="DsrE"/>
    <property type="match status" value="1"/>
</dbReference>
<dbReference type="InterPro" id="IPR003787">
    <property type="entry name" value="Sulphur_relay_DsrE/F-like"/>
</dbReference>
<dbReference type="Proteomes" id="UP000305939">
    <property type="component" value="Unassembled WGS sequence"/>
</dbReference>
<feature type="chain" id="PRO_5020598092" evidence="1">
    <location>
        <begin position="22"/>
        <end position="182"/>
    </location>
</feature>
<keyword evidence="1" id="KW-0732">Signal</keyword>
<name>A0A4S3M0K9_9FLAO</name>
<dbReference type="SUPFAM" id="SSF75169">
    <property type="entry name" value="DsrEFH-like"/>
    <property type="match status" value="1"/>
</dbReference>
<feature type="signal peptide" evidence="1">
    <location>
        <begin position="1"/>
        <end position="21"/>
    </location>
</feature>